<keyword evidence="2 9" id="KW-0813">Transport</keyword>
<gene>
    <name evidence="9" type="primary">tatA</name>
    <name evidence="10" type="ORF">HP555_08045</name>
</gene>
<protein>
    <recommendedName>
        <fullName evidence="9">Sec-independent protein translocase protein TatA</fullName>
    </recommendedName>
</protein>
<dbReference type="Proteomes" id="UP000596092">
    <property type="component" value="Chromosome"/>
</dbReference>
<evidence type="ECO:0000313" key="11">
    <source>
        <dbReference type="Proteomes" id="UP000596092"/>
    </source>
</evidence>
<keyword evidence="6 9" id="KW-1133">Transmembrane helix</keyword>
<evidence type="ECO:0000256" key="8">
    <source>
        <dbReference type="ARBA" id="ARBA00023136"/>
    </source>
</evidence>
<keyword evidence="4 9" id="KW-0812">Transmembrane</keyword>
<evidence type="ECO:0000256" key="2">
    <source>
        <dbReference type="ARBA" id="ARBA00022448"/>
    </source>
</evidence>
<dbReference type="InterPro" id="IPR003369">
    <property type="entry name" value="TatA/B/E"/>
</dbReference>
<feature type="transmembrane region" description="Helical" evidence="9">
    <location>
        <begin position="6"/>
        <end position="22"/>
    </location>
</feature>
<evidence type="ECO:0000256" key="7">
    <source>
        <dbReference type="ARBA" id="ARBA00023010"/>
    </source>
</evidence>
<dbReference type="InterPro" id="IPR006312">
    <property type="entry name" value="TatA/E"/>
</dbReference>
<dbReference type="Gene3D" id="1.20.5.3310">
    <property type="match status" value="1"/>
</dbReference>
<organism evidence="10 11">
    <name type="scientific">Desulfobulbus oligotrophicus</name>
    <dbReference type="NCBI Taxonomy" id="1909699"/>
    <lineage>
        <taxon>Bacteria</taxon>
        <taxon>Pseudomonadati</taxon>
        <taxon>Thermodesulfobacteriota</taxon>
        <taxon>Desulfobulbia</taxon>
        <taxon>Desulfobulbales</taxon>
        <taxon>Desulfobulbaceae</taxon>
        <taxon>Desulfobulbus</taxon>
    </lineage>
</organism>
<keyword evidence="7 9" id="KW-0811">Translocation</keyword>
<proteinExistence type="inferred from homology"/>
<accession>A0A7T5VDE1</accession>
<keyword evidence="5 9" id="KW-0653">Protein transport</keyword>
<keyword evidence="3 9" id="KW-1003">Cell membrane</keyword>
<evidence type="ECO:0000256" key="5">
    <source>
        <dbReference type="ARBA" id="ARBA00022927"/>
    </source>
</evidence>
<comment type="subcellular location">
    <subcellularLocation>
        <location evidence="1 9">Cell membrane</location>
        <topology evidence="1 9">Single-pass membrane protein</topology>
    </subcellularLocation>
</comment>
<comment type="similarity">
    <text evidence="9">Belongs to the TatA/E family.</text>
</comment>
<comment type="function">
    <text evidence="9">Part of the twin-arginine translocation (Tat) system that transports large folded proteins containing a characteristic twin-arginine motif in their signal peptide across membranes. TatA could form the protein-conducting channel of the Tat system.</text>
</comment>
<dbReference type="EMBL" id="CP054140">
    <property type="protein sequence ID" value="QQG65818.1"/>
    <property type="molecule type" value="Genomic_DNA"/>
</dbReference>
<evidence type="ECO:0000256" key="3">
    <source>
        <dbReference type="ARBA" id="ARBA00022475"/>
    </source>
</evidence>
<evidence type="ECO:0000256" key="4">
    <source>
        <dbReference type="ARBA" id="ARBA00022692"/>
    </source>
</evidence>
<sequence length="82" mass="8736">MFGLGTPELIVILLIAFVLFGGKKLPEIGAGLGKAIGSFKRGLNEVEEAKTDLIKNLPGAQEVVKVQETIKSAKDLTRLSSK</sequence>
<dbReference type="RefSeq" id="WP_199261342.1">
    <property type="nucleotide sequence ID" value="NZ_CP054140.1"/>
</dbReference>
<evidence type="ECO:0000256" key="9">
    <source>
        <dbReference type="HAMAP-Rule" id="MF_00236"/>
    </source>
</evidence>
<keyword evidence="8 9" id="KW-0472">Membrane</keyword>
<dbReference type="AlphaFoldDB" id="A0A7T5VDE1"/>
<reference evidence="10 11" key="1">
    <citation type="submission" date="2020-05" db="EMBL/GenBank/DDBJ databases">
        <title>Complete genome of Desulfobulbus oligotrophicus.</title>
        <authorList>
            <person name="Podar M."/>
        </authorList>
    </citation>
    <scope>NUCLEOTIDE SEQUENCE [LARGE SCALE GENOMIC DNA]</scope>
    <source>
        <strain evidence="10 11">Prop6</strain>
    </source>
</reference>
<dbReference type="NCBIfam" id="TIGR01411">
    <property type="entry name" value="tatAE"/>
    <property type="match status" value="1"/>
</dbReference>
<comment type="subunit">
    <text evidence="9">Forms a complex with TatC.</text>
</comment>
<evidence type="ECO:0000313" key="10">
    <source>
        <dbReference type="EMBL" id="QQG65818.1"/>
    </source>
</evidence>
<dbReference type="GO" id="GO:0033281">
    <property type="term" value="C:TAT protein transport complex"/>
    <property type="evidence" value="ECO:0007669"/>
    <property type="project" value="UniProtKB-UniRule"/>
</dbReference>
<dbReference type="Pfam" id="PF02416">
    <property type="entry name" value="TatA_B_E"/>
    <property type="match status" value="1"/>
</dbReference>
<evidence type="ECO:0000256" key="1">
    <source>
        <dbReference type="ARBA" id="ARBA00004162"/>
    </source>
</evidence>
<keyword evidence="11" id="KW-1185">Reference proteome</keyword>
<dbReference type="PANTHER" id="PTHR42982:SF1">
    <property type="entry name" value="SEC-INDEPENDENT PROTEIN TRANSLOCASE PROTEIN TATA"/>
    <property type="match status" value="1"/>
</dbReference>
<dbReference type="GO" id="GO:0043953">
    <property type="term" value="P:protein transport by the Tat complex"/>
    <property type="evidence" value="ECO:0007669"/>
    <property type="project" value="UniProtKB-UniRule"/>
</dbReference>
<evidence type="ECO:0000256" key="6">
    <source>
        <dbReference type="ARBA" id="ARBA00022989"/>
    </source>
</evidence>
<dbReference type="HAMAP" id="MF_00236">
    <property type="entry name" value="TatA_E"/>
    <property type="match status" value="1"/>
</dbReference>
<dbReference type="PANTHER" id="PTHR42982">
    <property type="entry name" value="SEC-INDEPENDENT PROTEIN TRANSLOCASE PROTEIN TATA"/>
    <property type="match status" value="1"/>
</dbReference>
<name>A0A7T5VDE1_9BACT</name>
<dbReference type="GO" id="GO:0008320">
    <property type="term" value="F:protein transmembrane transporter activity"/>
    <property type="evidence" value="ECO:0007669"/>
    <property type="project" value="UniProtKB-UniRule"/>
</dbReference>
<dbReference type="KEGG" id="dog:HP555_08045"/>